<dbReference type="InterPro" id="IPR001873">
    <property type="entry name" value="ENaC"/>
</dbReference>
<evidence type="ECO:0000256" key="4">
    <source>
        <dbReference type="ARBA" id="ARBA00022692"/>
    </source>
</evidence>
<keyword evidence="8 12" id="KW-0472">Membrane</keyword>
<dbReference type="PANTHER" id="PTHR11690:SF248">
    <property type="entry name" value="PICKPOCKET 17, ISOFORM A"/>
    <property type="match status" value="1"/>
</dbReference>
<dbReference type="PRINTS" id="PR01078">
    <property type="entry name" value="AMINACHANNEL"/>
</dbReference>
<keyword evidence="6" id="KW-0915">Sodium</keyword>
<evidence type="ECO:0000256" key="10">
    <source>
        <dbReference type="ARBA" id="ARBA00023303"/>
    </source>
</evidence>
<dbReference type="PANTHER" id="PTHR11690">
    <property type="entry name" value="AMILORIDE-SENSITIVE SODIUM CHANNEL-RELATED"/>
    <property type="match status" value="1"/>
</dbReference>
<keyword evidence="9 11" id="KW-0739">Sodium transport</keyword>
<evidence type="ECO:0000256" key="1">
    <source>
        <dbReference type="ARBA" id="ARBA00004141"/>
    </source>
</evidence>
<evidence type="ECO:0000256" key="12">
    <source>
        <dbReference type="SAM" id="Phobius"/>
    </source>
</evidence>
<reference evidence="13" key="1">
    <citation type="journal article" date="2021" name="Genome Biol. Evol.">
        <title>A High-Quality Reference Genome for a Parasitic Bivalve with Doubly Uniparental Inheritance (Bivalvia: Unionida).</title>
        <authorList>
            <person name="Smith C.H."/>
        </authorList>
    </citation>
    <scope>NUCLEOTIDE SEQUENCE</scope>
    <source>
        <strain evidence="13">CHS0354</strain>
    </source>
</reference>
<dbReference type="GO" id="GO:0015280">
    <property type="term" value="F:ligand-gated sodium channel activity"/>
    <property type="evidence" value="ECO:0007669"/>
    <property type="project" value="TreeGrafter"/>
</dbReference>
<protein>
    <submittedName>
        <fullName evidence="13">Uncharacterized protein</fullName>
    </submittedName>
</protein>
<keyword evidence="10 11" id="KW-0407">Ion channel</keyword>
<evidence type="ECO:0000256" key="6">
    <source>
        <dbReference type="ARBA" id="ARBA00023053"/>
    </source>
</evidence>
<evidence type="ECO:0000313" key="13">
    <source>
        <dbReference type="EMBL" id="KAK3580991.1"/>
    </source>
</evidence>
<dbReference type="PROSITE" id="PS01206">
    <property type="entry name" value="ASC"/>
    <property type="match status" value="1"/>
</dbReference>
<evidence type="ECO:0000256" key="8">
    <source>
        <dbReference type="ARBA" id="ARBA00023136"/>
    </source>
</evidence>
<evidence type="ECO:0000256" key="7">
    <source>
        <dbReference type="ARBA" id="ARBA00023065"/>
    </source>
</evidence>
<comment type="caution">
    <text evidence="13">The sequence shown here is derived from an EMBL/GenBank/DDBJ whole genome shotgun (WGS) entry which is preliminary data.</text>
</comment>
<comment type="similarity">
    <text evidence="11">Belongs to the amiloride-sensitive sodium channel (TC 1.A.6) family.</text>
</comment>
<keyword evidence="3 11" id="KW-0894">Sodium channel</keyword>
<evidence type="ECO:0000256" key="2">
    <source>
        <dbReference type="ARBA" id="ARBA00022448"/>
    </source>
</evidence>
<dbReference type="GO" id="GO:0005886">
    <property type="term" value="C:plasma membrane"/>
    <property type="evidence" value="ECO:0007669"/>
    <property type="project" value="TreeGrafter"/>
</dbReference>
<gene>
    <name evidence="13" type="ORF">CHS0354_007025</name>
</gene>
<dbReference type="Gene3D" id="2.60.470.10">
    <property type="entry name" value="Acid-sensing ion channels like domains"/>
    <property type="match status" value="1"/>
</dbReference>
<keyword evidence="14" id="KW-1185">Reference proteome</keyword>
<dbReference type="Proteomes" id="UP001195483">
    <property type="component" value="Unassembled WGS sequence"/>
</dbReference>
<dbReference type="InterPro" id="IPR020903">
    <property type="entry name" value="ENaC_CS"/>
</dbReference>
<reference evidence="13" key="2">
    <citation type="journal article" date="2021" name="Genome Biol. Evol.">
        <title>Developing a high-quality reference genome for a parasitic bivalve with doubly uniparental inheritance (Bivalvia: Unionida).</title>
        <authorList>
            <person name="Smith C.H."/>
        </authorList>
    </citation>
    <scope>NUCLEOTIDE SEQUENCE</scope>
    <source>
        <strain evidence="13">CHS0354</strain>
        <tissue evidence="13">Mantle</tissue>
    </source>
</reference>
<evidence type="ECO:0000256" key="9">
    <source>
        <dbReference type="ARBA" id="ARBA00023201"/>
    </source>
</evidence>
<evidence type="ECO:0000256" key="3">
    <source>
        <dbReference type="ARBA" id="ARBA00022461"/>
    </source>
</evidence>
<feature type="transmembrane region" description="Helical" evidence="12">
    <location>
        <begin position="42"/>
        <end position="63"/>
    </location>
</feature>
<name>A0AAE0RWM4_9BIVA</name>
<keyword evidence="7 11" id="KW-0406">Ion transport</keyword>
<keyword evidence="2 11" id="KW-0813">Transport</keyword>
<keyword evidence="4 11" id="KW-0812">Transmembrane</keyword>
<dbReference type="EMBL" id="JAEAOA010000474">
    <property type="protein sequence ID" value="KAK3580991.1"/>
    <property type="molecule type" value="Genomic_DNA"/>
</dbReference>
<evidence type="ECO:0000313" key="14">
    <source>
        <dbReference type="Proteomes" id="UP001195483"/>
    </source>
</evidence>
<organism evidence="13 14">
    <name type="scientific">Potamilus streckersoni</name>
    <dbReference type="NCBI Taxonomy" id="2493646"/>
    <lineage>
        <taxon>Eukaryota</taxon>
        <taxon>Metazoa</taxon>
        <taxon>Spiralia</taxon>
        <taxon>Lophotrochozoa</taxon>
        <taxon>Mollusca</taxon>
        <taxon>Bivalvia</taxon>
        <taxon>Autobranchia</taxon>
        <taxon>Heteroconchia</taxon>
        <taxon>Palaeoheterodonta</taxon>
        <taxon>Unionida</taxon>
        <taxon>Unionoidea</taxon>
        <taxon>Unionidae</taxon>
        <taxon>Ambleminae</taxon>
        <taxon>Lampsilini</taxon>
        <taxon>Potamilus</taxon>
    </lineage>
</organism>
<reference evidence="13" key="3">
    <citation type="submission" date="2023-05" db="EMBL/GenBank/DDBJ databases">
        <authorList>
            <person name="Smith C.H."/>
        </authorList>
    </citation>
    <scope>NUCLEOTIDE SEQUENCE</scope>
    <source>
        <strain evidence="13">CHS0354</strain>
        <tissue evidence="13">Mantle</tissue>
    </source>
</reference>
<evidence type="ECO:0000256" key="5">
    <source>
        <dbReference type="ARBA" id="ARBA00022989"/>
    </source>
</evidence>
<evidence type="ECO:0000256" key="11">
    <source>
        <dbReference type="RuleBase" id="RU000679"/>
    </source>
</evidence>
<comment type="subcellular location">
    <subcellularLocation>
        <location evidence="1">Membrane</location>
        <topology evidence="1">Multi-pass membrane protein</topology>
    </subcellularLocation>
</comment>
<accession>A0AAE0RWM4</accession>
<dbReference type="Pfam" id="PF00858">
    <property type="entry name" value="ASC"/>
    <property type="match status" value="1"/>
</dbReference>
<sequence length="339" mass="39411">MTSTNSMGKEKSVREVLVNFADLCSMQGIPYIHAATFWWSRLIWVVLTLSAIGALIFHMYYIMSQYYEYPVQTKVSLGFDNLQLPAMTICNVNVLRKSKLYETNSTEMERVRNLVHQMTPKTLDDDHFERRKRFVEGNSEINISNYDEYYYDESYYYLDEYGDKNEDGYAIEHLFKYTYMDLTRAFTLHQTDDYGNCWELNTTNMITKRSGDMGGLTLTLNLQNWEFLEGVSQGYGARLVVHEPGTIPFPSTEGIFISSSFETNIGLRMVAVSRLGEPYSQCDDGRTFQERYGITYTRQSCQFICLTSTVIRICDCYDDSEEEVVKMMHGTTRRCQTKT</sequence>
<keyword evidence="5 12" id="KW-1133">Transmembrane helix</keyword>
<feature type="non-terminal residue" evidence="13">
    <location>
        <position position="1"/>
    </location>
</feature>
<dbReference type="AlphaFoldDB" id="A0AAE0RWM4"/>
<proteinExistence type="inferred from homology"/>